<dbReference type="RefSeq" id="WP_123935405.1">
    <property type="nucleotide sequence ID" value="NZ_BSUW01000001.1"/>
</dbReference>
<dbReference type="AlphaFoldDB" id="A0AA38CX41"/>
<reference evidence="2 4" key="2">
    <citation type="journal article" date="2014" name="Int. J. Syst. Evol. Microbiol.">
        <title>Complete genome sequence of Corynebacterium casei LMG S-19264T (=DSM 44701T), isolated from a smear-ripened cheese.</title>
        <authorList>
            <consortium name="US DOE Joint Genome Institute (JGI-PGF)"/>
            <person name="Walter F."/>
            <person name="Albersmeier A."/>
            <person name="Kalinowski J."/>
            <person name="Ruckert C."/>
        </authorList>
    </citation>
    <scope>NUCLEOTIDE SEQUENCE [LARGE SCALE GENOMIC DNA]</scope>
    <source>
        <strain evidence="2 4">NBRC 114545</strain>
    </source>
</reference>
<dbReference type="KEGG" id="too:C7K38_05785"/>
<proteinExistence type="predicted"/>
<reference evidence="2" key="4">
    <citation type="submission" date="2023-02" db="EMBL/GenBank/DDBJ databases">
        <authorList>
            <person name="Sun Q."/>
            <person name="Mori K."/>
        </authorList>
    </citation>
    <scope>NUCLEOTIDE SEQUENCE</scope>
    <source>
        <strain evidence="2">NBRC 114545</strain>
    </source>
</reference>
<name>A0AA38CX41_9ENTE</name>
<keyword evidence="3" id="KW-1185">Reference proteome</keyword>
<sequence length="77" mass="9331">MRRNIVENQDEKVIETILRMSVKDDVNEFKDAFKGKYQQDWDKIEHELKDEEPKDGVSAPEKYLEEVFEYHKNKIDE</sequence>
<dbReference type="EMBL" id="CP027783">
    <property type="protein sequence ID" value="AYW47912.1"/>
    <property type="molecule type" value="Genomic_DNA"/>
</dbReference>
<reference evidence="1" key="3">
    <citation type="submission" date="2018-03" db="EMBL/GenBank/DDBJ databases">
        <authorList>
            <person name="Jeon C.O."/>
        </authorList>
    </citation>
    <scope>NUCLEOTIDE SEQUENCE</scope>
    <source>
        <strain evidence="1">JCM 31126</strain>
    </source>
</reference>
<evidence type="ECO:0000313" key="3">
    <source>
        <dbReference type="Proteomes" id="UP000268310"/>
    </source>
</evidence>
<protein>
    <submittedName>
        <fullName evidence="2">Uncharacterized protein</fullName>
    </submittedName>
</protein>
<evidence type="ECO:0000313" key="1">
    <source>
        <dbReference type="EMBL" id="AYW47912.1"/>
    </source>
</evidence>
<dbReference type="EMBL" id="BSUW01000001">
    <property type="protein sequence ID" value="GMA72446.1"/>
    <property type="molecule type" value="Genomic_DNA"/>
</dbReference>
<dbReference type="Proteomes" id="UP001157039">
    <property type="component" value="Unassembled WGS sequence"/>
</dbReference>
<organism evidence="2 4">
    <name type="scientific">Tetragenococcus osmophilus</name>
    <dbReference type="NCBI Taxonomy" id="526944"/>
    <lineage>
        <taxon>Bacteria</taxon>
        <taxon>Bacillati</taxon>
        <taxon>Bacillota</taxon>
        <taxon>Bacilli</taxon>
        <taxon>Lactobacillales</taxon>
        <taxon>Enterococcaceae</taxon>
        <taxon>Tetragenococcus</taxon>
    </lineage>
</organism>
<dbReference type="Proteomes" id="UP000268310">
    <property type="component" value="Chromosome"/>
</dbReference>
<reference evidence="1 3" key="1">
    <citation type="journal article" date="2012" name="Int. J. Syst. Evol. Microbiol.">
        <title>Characterization of Tetragenococcus strains from sugar thick juice reveals a novel species, Tetragenococcus osmophilus sp. nov., and divides Tetragenococcus halophilus into two subspecies, T. halophilus subsp. halophilus subsp. nov. and T. halophilus subsp. flandriensis subsp. nov.</title>
        <authorList>
            <person name="Juste A."/>
            <person name="Van Trappen S."/>
            <person name="Verreth C."/>
            <person name="Cleenwerck I."/>
            <person name="De Vos P."/>
            <person name="Lievens B."/>
            <person name="Willems K.A."/>
        </authorList>
    </citation>
    <scope>NUCLEOTIDE SEQUENCE [LARGE SCALE GENOMIC DNA]</scope>
    <source>
        <strain evidence="1 3">JCM 31126</strain>
    </source>
</reference>
<evidence type="ECO:0000313" key="4">
    <source>
        <dbReference type="Proteomes" id="UP001157039"/>
    </source>
</evidence>
<accession>A0AA38CX41</accession>
<gene>
    <name evidence="1" type="ORF">C7K38_05785</name>
    <name evidence="2" type="ORF">GCM10025885_14950</name>
</gene>
<evidence type="ECO:0000313" key="2">
    <source>
        <dbReference type="EMBL" id="GMA72446.1"/>
    </source>
</evidence>